<feature type="region of interest" description="Disordered" evidence="1">
    <location>
        <begin position="297"/>
        <end position="317"/>
    </location>
</feature>
<dbReference type="Pfam" id="PF06101">
    <property type="entry name" value="Vps62"/>
    <property type="match status" value="1"/>
</dbReference>
<dbReference type="AlphaFoldDB" id="A0A2R6QKX4"/>
<dbReference type="InterPro" id="IPR009291">
    <property type="entry name" value="Vps62"/>
</dbReference>
<reference evidence="3" key="2">
    <citation type="journal article" date="2018" name="BMC Genomics">
        <title>A manually annotated Actinidia chinensis var. chinensis (kiwifruit) genome highlights the challenges associated with draft genomes and gene prediction in plants.</title>
        <authorList>
            <person name="Pilkington S.M."/>
            <person name="Crowhurst R."/>
            <person name="Hilario E."/>
            <person name="Nardozza S."/>
            <person name="Fraser L."/>
            <person name="Peng Y."/>
            <person name="Gunaseelan K."/>
            <person name="Simpson R."/>
            <person name="Tahir J."/>
            <person name="Deroles S.C."/>
            <person name="Templeton K."/>
            <person name="Luo Z."/>
            <person name="Davy M."/>
            <person name="Cheng C."/>
            <person name="McNeilage M."/>
            <person name="Scaglione D."/>
            <person name="Liu Y."/>
            <person name="Zhang Q."/>
            <person name="Datson P."/>
            <person name="De Silva N."/>
            <person name="Gardiner S.E."/>
            <person name="Bassett H."/>
            <person name="Chagne D."/>
            <person name="McCallum J."/>
            <person name="Dzierzon H."/>
            <person name="Deng C."/>
            <person name="Wang Y.Y."/>
            <person name="Barron L."/>
            <person name="Manako K."/>
            <person name="Bowen J."/>
            <person name="Foster T.M."/>
            <person name="Erridge Z.A."/>
            <person name="Tiffin H."/>
            <person name="Waite C.N."/>
            <person name="Davies K.M."/>
            <person name="Grierson E.P."/>
            <person name="Laing W.A."/>
            <person name="Kirk R."/>
            <person name="Chen X."/>
            <person name="Wood M."/>
            <person name="Montefiori M."/>
            <person name="Brummell D.A."/>
            <person name="Schwinn K.E."/>
            <person name="Catanach A."/>
            <person name="Fullerton C."/>
            <person name="Li D."/>
            <person name="Meiyalaghan S."/>
            <person name="Nieuwenhuizen N."/>
            <person name="Read N."/>
            <person name="Prakash R."/>
            <person name="Hunter D."/>
            <person name="Zhang H."/>
            <person name="McKenzie M."/>
            <person name="Knabel M."/>
            <person name="Harris A."/>
            <person name="Allan A.C."/>
            <person name="Gleave A."/>
            <person name="Chen A."/>
            <person name="Janssen B.J."/>
            <person name="Plunkett B."/>
            <person name="Ampomah-Dwamena C."/>
            <person name="Voogd C."/>
            <person name="Leif D."/>
            <person name="Lafferty D."/>
            <person name="Souleyre E.J.F."/>
            <person name="Varkonyi-Gasic E."/>
            <person name="Gambi F."/>
            <person name="Hanley J."/>
            <person name="Yao J.L."/>
            <person name="Cheung J."/>
            <person name="David K.M."/>
            <person name="Warren B."/>
            <person name="Marsh K."/>
            <person name="Snowden K.C."/>
            <person name="Lin-Wang K."/>
            <person name="Brian L."/>
            <person name="Martinez-Sanchez M."/>
            <person name="Wang M."/>
            <person name="Ileperuma N."/>
            <person name="Macnee N."/>
            <person name="Campin R."/>
            <person name="McAtee P."/>
            <person name="Drummond R.S.M."/>
            <person name="Espley R.V."/>
            <person name="Ireland H.S."/>
            <person name="Wu R."/>
            <person name="Atkinson R.G."/>
            <person name="Karunairetnam S."/>
            <person name="Bulley S."/>
            <person name="Chunkath S."/>
            <person name="Hanley Z."/>
            <person name="Storey R."/>
            <person name="Thrimawithana A.H."/>
            <person name="Thomson S."/>
            <person name="David C."/>
            <person name="Testolin R."/>
            <person name="Huang H."/>
            <person name="Hellens R.P."/>
            <person name="Schaffer R.J."/>
        </authorList>
    </citation>
    <scope>NUCLEOTIDE SEQUENCE [LARGE SCALE GENOMIC DNA]</scope>
    <source>
        <strain evidence="3">cv. Red5</strain>
    </source>
</reference>
<dbReference type="Proteomes" id="UP000241394">
    <property type="component" value="Chromosome LG15"/>
</dbReference>
<proteinExistence type="predicted"/>
<dbReference type="Gramene" id="PSS10047">
    <property type="protein sequence ID" value="PSS10047"/>
    <property type="gene ID" value="CEY00_Acc17135"/>
</dbReference>
<evidence type="ECO:0000256" key="1">
    <source>
        <dbReference type="SAM" id="MobiDB-lite"/>
    </source>
</evidence>
<dbReference type="PANTHER" id="PTHR48152:SF3">
    <property type="entry name" value="DUF946 FAMILY PROTEIN (DUF946)"/>
    <property type="match status" value="1"/>
</dbReference>
<organism evidence="2 3">
    <name type="scientific">Actinidia chinensis var. chinensis</name>
    <name type="common">Chinese soft-hair kiwi</name>
    <dbReference type="NCBI Taxonomy" id="1590841"/>
    <lineage>
        <taxon>Eukaryota</taxon>
        <taxon>Viridiplantae</taxon>
        <taxon>Streptophyta</taxon>
        <taxon>Embryophyta</taxon>
        <taxon>Tracheophyta</taxon>
        <taxon>Spermatophyta</taxon>
        <taxon>Magnoliopsida</taxon>
        <taxon>eudicotyledons</taxon>
        <taxon>Gunneridae</taxon>
        <taxon>Pentapetalae</taxon>
        <taxon>asterids</taxon>
        <taxon>Ericales</taxon>
        <taxon>Actinidiaceae</taxon>
        <taxon>Actinidia</taxon>
    </lineage>
</organism>
<sequence length="558" mass="61776">MVNLRSSCCSKNTKPLPIENLFKLPSPIPTWQPGGGFGRGTIDLGGLQVRQVSTFTKVWASRTGGPNNSGATFFEPSQIGEGFHMLGCYAQPNNKPLFGWVLVGKNAMNSQYTSALSTPIHYECIWSSESLRTKENSNAYIWLPIPPPNYKATGYVVTNSPESPPLNKIRCVRSDFTENCEQHSWIWGLKKKNNRKDPKEFGIYSLRPTNRGKKALGVSTGIFLVQNSGDATLPLACLKNAHRLSYMPDLDQIEELIKAYSPIIYFHPNDKHLPSSVSWFFEKGARLYREGDKSNLVQVEPTGSNLPQDDSDEDSGGGGSWLALPVDGAAKKLVKMGNLQEAKVYLHIKPMLGGTFTDIVMWLFYPFNGPGKVRVSRLIKIPLCIFGRHVGDWEHVTLRISNFSGELKSVYLSQHNNGKWADASELEFEKGNKPVVYASRNGHAFYPTQGDALQGCCGVGLVNETSKSGMVLDAGACSRFLTIAAHESLTPNVVEPPWLKYNGKWGPKTNYVLGDKIRGVILKLKILPKEVLGEEGPDGPKQKKTWNGDEIEAQDKKK</sequence>
<accession>A0A2R6QKX4</accession>
<feature type="compositionally biased region" description="Polar residues" evidence="1">
    <location>
        <begin position="297"/>
        <end position="308"/>
    </location>
</feature>
<evidence type="ECO:0000313" key="2">
    <source>
        <dbReference type="EMBL" id="PSS10047.1"/>
    </source>
</evidence>
<protein>
    <submittedName>
        <fullName evidence="2">Vacuolar protein sorting-associated protein</fullName>
    </submittedName>
</protein>
<gene>
    <name evidence="2" type="ORF">CEY00_Acc17135</name>
</gene>
<evidence type="ECO:0000313" key="3">
    <source>
        <dbReference type="Proteomes" id="UP000241394"/>
    </source>
</evidence>
<feature type="region of interest" description="Disordered" evidence="1">
    <location>
        <begin position="532"/>
        <end position="558"/>
    </location>
</feature>
<dbReference type="InParanoid" id="A0A2R6QKX4"/>
<dbReference type="STRING" id="1590841.A0A2R6QKX4"/>
<dbReference type="OrthoDB" id="188042at2759"/>
<dbReference type="PANTHER" id="PTHR48152">
    <property type="entry name" value="F1C9.34 PROTEIN"/>
    <property type="match status" value="1"/>
</dbReference>
<comment type="caution">
    <text evidence="2">The sequence shown here is derived from an EMBL/GenBank/DDBJ whole genome shotgun (WGS) entry which is preliminary data.</text>
</comment>
<name>A0A2R6QKX4_ACTCC</name>
<reference evidence="2 3" key="1">
    <citation type="submission" date="2017-07" db="EMBL/GenBank/DDBJ databases">
        <title>An improved, manually edited Actinidia chinensis var. chinensis (kiwifruit) genome highlights the challenges associated with draft genomes and gene prediction in plants.</title>
        <authorList>
            <person name="Pilkington S."/>
            <person name="Crowhurst R."/>
            <person name="Hilario E."/>
            <person name="Nardozza S."/>
            <person name="Fraser L."/>
            <person name="Peng Y."/>
            <person name="Gunaseelan K."/>
            <person name="Simpson R."/>
            <person name="Tahir J."/>
            <person name="Deroles S."/>
            <person name="Templeton K."/>
            <person name="Luo Z."/>
            <person name="Davy M."/>
            <person name="Cheng C."/>
            <person name="Mcneilage M."/>
            <person name="Scaglione D."/>
            <person name="Liu Y."/>
            <person name="Zhang Q."/>
            <person name="Datson P."/>
            <person name="De Silva N."/>
            <person name="Gardiner S."/>
            <person name="Bassett H."/>
            <person name="Chagne D."/>
            <person name="Mccallum J."/>
            <person name="Dzierzon H."/>
            <person name="Deng C."/>
            <person name="Wang Y.-Y."/>
            <person name="Barron N."/>
            <person name="Manako K."/>
            <person name="Bowen J."/>
            <person name="Foster T."/>
            <person name="Erridge Z."/>
            <person name="Tiffin H."/>
            <person name="Waite C."/>
            <person name="Davies K."/>
            <person name="Grierson E."/>
            <person name="Laing W."/>
            <person name="Kirk R."/>
            <person name="Chen X."/>
            <person name="Wood M."/>
            <person name="Montefiori M."/>
            <person name="Brummell D."/>
            <person name="Schwinn K."/>
            <person name="Catanach A."/>
            <person name="Fullerton C."/>
            <person name="Li D."/>
            <person name="Meiyalaghan S."/>
            <person name="Nieuwenhuizen N."/>
            <person name="Read N."/>
            <person name="Prakash R."/>
            <person name="Hunter D."/>
            <person name="Zhang H."/>
            <person name="Mckenzie M."/>
            <person name="Knabel M."/>
            <person name="Harris A."/>
            <person name="Allan A."/>
            <person name="Chen A."/>
            <person name="Janssen B."/>
            <person name="Plunkett B."/>
            <person name="Dwamena C."/>
            <person name="Voogd C."/>
            <person name="Leif D."/>
            <person name="Lafferty D."/>
            <person name="Souleyre E."/>
            <person name="Varkonyi-Gasic E."/>
            <person name="Gambi F."/>
            <person name="Hanley J."/>
            <person name="Yao J.-L."/>
            <person name="Cheung J."/>
            <person name="David K."/>
            <person name="Warren B."/>
            <person name="Marsh K."/>
            <person name="Snowden K."/>
            <person name="Lin-Wang K."/>
            <person name="Brian L."/>
            <person name="Martinez-Sanchez M."/>
            <person name="Wang M."/>
            <person name="Ileperuma N."/>
            <person name="Macnee N."/>
            <person name="Campin R."/>
            <person name="Mcatee P."/>
            <person name="Drummond R."/>
            <person name="Espley R."/>
            <person name="Ireland H."/>
            <person name="Wu R."/>
            <person name="Atkinson R."/>
            <person name="Karunairetnam S."/>
            <person name="Bulley S."/>
            <person name="Chunkath S."/>
            <person name="Hanley Z."/>
            <person name="Storey R."/>
            <person name="Thrimawithana A."/>
            <person name="Thomson S."/>
            <person name="David C."/>
            <person name="Testolin R."/>
        </authorList>
    </citation>
    <scope>NUCLEOTIDE SEQUENCE [LARGE SCALE GENOMIC DNA]</scope>
    <source>
        <strain evidence="3">cv. Red5</strain>
        <tissue evidence="2">Young leaf</tissue>
    </source>
</reference>
<dbReference type="EMBL" id="NKQK01000015">
    <property type="protein sequence ID" value="PSS10047.1"/>
    <property type="molecule type" value="Genomic_DNA"/>
</dbReference>
<keyword evidence="3" id="KW-1185">Reference proteome</keyword>